<evidence type="ECO:0000313" key="2">
    <source>
        <dbReference type="Proteomes" id="UP000324091"/>
    </source>
</evidence>
<proteinExistence type="predicted"/>
<name>A0A5C6MHQ4_9TELE</name>
<sequence>MCAATSTCSACDGSYCDGSYCCEQPEPLSARAFCCSPTAVAKDNATAGPQVGVISFVQGGSGGKLELRDQLQLWYYPPQPSLVYHQAPTPLPYGCSA</sequence>
<accession>A0A5C6MHQ4</accession>
<gene>
    <name evidence="1" type="ORF">D4764_0262190</name>
</gene>
<organism evidence="1 2">
    <name type="scientific">Takifugu flavidus</name>
    <name type="common">sansaifugu</name>
    <dbReference type="NCBI Taxonomy" id="433684"/>
    <lineage>
        <taxon>Eukaryota</taxon>
        <taxon>Metazoa</taxon>
        <taxon>Chordata</taxon>
        <taxon>Craniata</taxon>
        <taxon>Vertebrata</taxon>
        <taxon>Euteleostomi</taxon>
        <taxon>Actinopterygii</taxon>
        <taxon>Neopterygii</taxon>
        <taxon>Teleostei</taxon>
        <taxon>Neoteleostei</taxon>
        <taxon>Acanthomorphata</taxon>
        <taxon>Eupercaria</taxon>
        <taxon>Tetraodontiformes</taxon>
        <taxon>Tetradontoidea</taxon>
        <taxon>Tetraodontidae</taxon>
        <taxon>Takifugu</taxon>
    </lineage>
</organism>
<dbReference type="AlphaFoldDB" id="A0A5C6MHQ4"/>
<comment type="caution">
    <text evidence="1">The sequence shown here is derived from an EMBL/GenBank/DDBJ whole genome shotgun (WGS) entry which is preliminary data.</text>
</comment>
<reference evidence="1 2" key="1">
    <citation type="submission" date="2019-04" db="EMBL/GenBank/DDBJ databases">
        <title>Chromosome genome assembly for Takifugu flavidus.</title>
        <authorList>
            <person name="Xiao S."/>
        </authorList>
    </citation>
    <scope>NUCLEOTIDE SEQUENCE [LARGE SCALE GENOMIC DNA]</scope>
    <source>
        <strain evidence="1">HTHZ2018</strain>
        <tissue evidence="1">Muscle</tissue>
    </source>
</reference>
<keyword evidence="2" id="KW-1185">Reference proteome</keyword>
<dbReference type="Proteomes" id="UP000324091">
    <property type="component" value="Unassembled WGS sequence"/>
</dbReference>
<evidence type="ECO:0000313" key="1">
    <source>
        <dbReference type="EMBL" id="TWW54128.1"/>
    </source>
</evidence>
<protein>
    <submittedName>
        <fullName evidence="1">Uncharacterized protein</fullName>
    </submittedName>
</protein>
<dbReference type="EMBL" id="RHFK02000393">
    <property type="protein sequence ID" value="TWW54128.1"/>
    <property type="molecule type" value="Genomic_DNA"/>
</dbReference>